<dbReference type="InterPro" id="IPR036986">
    <property type="entry name" value="S4_RNA-bd_sf"/>
</dbReference>
<comment type="caution">
    <text evidence="11">The sequence shown here is derived from an EMBL/GenBank/DDBJ whole genome shotgun (WGS) entry which is preliminary data.</text>
</comment>
<keyword evidence="3 8" id="KW-0067">ATP-binding</keyword>
<organism evidence="11 12">
    <name type="scientific">Rurimicrobium arvi</name>
    <dbReference type="NCBI Taxonomy" id="2049916"/>
    <lineage>
        <taxon>Bacteria</taxon>
        <taxon>Pseudomonadati</taxon>
        <taxon>Bacteroidota</taxon>
        <taxon>Chitinophagia</taxon>
        <taxon>Chitinophagales</taxon>
        <taxon>Chitinophagaceae</taxon>
        <taxon>Rurimicrobium</taxon>
    </lineage>
</organism>
<proteinExistence type="inferred from homology"/>
<comment type="function">
    <text evidence="8">Catalyzes the attachment of tyrosine to tRNA(Tyr) in a two-step reaction: tyrosine is first activated by ATP to form Tyr-AMP and then transferred to the acceptor end of tRNA(Tyr).</text>
</comment>
<feature type="binding site" evidence="8">
    <location>
        <position position="172"/>
    </location>
    <ligand>
        <name>L-tyrosine</name>
        <dbReference type="ChEBI" id="CHEBI:58315"/>
    </ligand>
</feature>
<feature type="binding site" evidence="8">
    <location>
        <position position="32"/>
    </location>
    <ligand>
        <name>L-tyrosine</name>
        <dbReference type="ChEBI" id="CHEBI:58315"/>
    </ligand>
</feature>
<evidence type="ECO:0000256" key="1">
    <source>
        <dbReference type="ARBA" id="ARBA00022598"/>
    </source>
</evidence>
<evidence type="ECO:0000256" key="4">
    <source>
        <dbReference type="ARBA" id="ARBA00022884"/>
    </source>
</evidence>
<evidence type="ECO:0000256" key="5">
    <source>
        <dbReference type="ARBA" id="ARBA00022917"/>
    </source>
</evidence>
<keyword evidence="2 8" id="KW-0547">Nucleotide-binding</keyword>
<feature type="binding site" evidence="8">
    <location>
        <position position="168"/>
    </location>
    <ligand>
        <name>L-tyrosine</name>
        <dbReference type="ChEBI" id="CHEBI:58315"/>
    </ligand>
</feature>
<comment type="catalytic activity">
    <reaction evidence="7 8">
        <text>tRNA(Tyr) + L-tyrosine + ATP = L-tyrosyl-tRNA(Tyr) + AMP + diphosphate + H(+)</text>
        <dbReference type="Rhea" id="RHEA:10220"/>
        <dbReference type="Rhea" id="RHEA-COMP:9706"/>
        <dbReference type="Rhea" id="RHEA-COMP:9707"/>
        <dbReference type="ChEBI" id="CHEBI:15378"/>
        <dbReference type="ChEBI" id="CHEBI:30616"/>
        <dbReference type="ChEBI" id="CHEBI:33019"/>
        <dbReference type="ChEBI" id="CHEBI:58315"/>
        <dbReference type="ChEBI" id="CHEBI:78442"/>
        <dbReference type="ChEBI" id="CHEBI:78536"/>
        <dbReference type="ChEBI" id="CHEBI:456215"/>
        <dbReference type="EC" id="6.1.1.1"/>
    </reaction>
</comment>
<accession>A0ABP8MG03</accession>
<evidence type="ECO:0000256" key="2">
    <source>
        <dbReference type="ARBA" id="ARBA00022741"/>
    </source>
</evidence>
<keyword evidence="12" id="KW-1185">Reference proteome</keyword>
<keyword evidence="4 9" id="KW-0694">RNA-binding</keyword>
<evidence type="ECO:0000256" key="7">
    <source>
        <dbReference type="ARBA" id="ARBA00048248"/>
    </source>
</evidence>
<dbReference type="InterPro" id="IPR024107">
    <property type="entry name" value="Tyr-tRNA-ligase_bac_1"/>
</dbReference>
<keyword evidence="1 8" id="KW-0436">Ligase</keyword>
<dbReference type="Gene3D" id="1.10.240.10">
    <property type="entry name" value="Tyrosyl-Transfer RNA Synthetase"/>
    <property type="match status" value="1"/>
</dbReference>
<dbReference type="EMBL" id="BAABEZ010000001">
    <property type="protein sequence ID" value="GAA4448482.1"/>
    <property type="molecule type" value="Genomic_DNA"/>
</dbReference>
<comment type="subunit">
    <text evidence="8">Homodimer.</text>
</comment>
<feature type="binding site" evidence="8">
    <location>
        <position position="231"/>
    </location>
    <ligand>
        <name>ATP</name>
        <dbReference type="ChEBI" id="CHEBI:30616"/>
    </ligand>
</feature>
<sequence>MTFIQELQERGLVQDIIPGTEELLEKGMVSAYIGFDPTAESLHVGSLLPITLLMRLQKAGHKPYALVGGATGMIGDPSGKSAERNLLDKETLERNCDGIRKQLSRFLDFSGSTANAAVLVNNYDWFKNFSFLDFIRDTGKLVTVNYMMAKDSVKKRMETGLSFTEFTYQLIQGYDFLHLSEHHNVQLQMGGADQWGNITTGTELIRKKGDKEAFAFTSPLITKSDGSKFGKSEGGNIWLDANLTSPYQFYQFWLKLPDAEAEKLSFIYSFKPLEAIRALVSEHQAAPHLRLLQKALAEEMTIMVHSVEDLLFAQKASEILFSNSAVEALKSLSEKQLLEVMDGVPQVNASLSSLQGEGAVLIDFLAENGVYPSKGEARKAIQANALSINKEKVSGVDTRITTGLLLNGKYMLLQKGKSNYTLAIFA</sequence>
<dbReference type="EC" id="6.1.1.1" evidence="8"/>
<dbReference type="InterPro" id="IPR054608">
    <property type="entry name" value="SYY-like_C"/>
</dbReference>
<feature type="short sequence motif" description="'KMSKS' region" evidence="8">
    <location>
        <begin position="228"/>
        <end position="232"/>
    </location>
</feature>
<evidence type="ECO:0000313" key="11">
    <source>
        <dbReference type="EMBL" id="GAA4448482.1"/>
    </source>
</evidence>
<evidence type="ECO:0000259" key="10">
    <source>
        <dbReference type="Pfam" id="PF22421"/>
    </source>
</evidence>
<feature type="domain" description="Tyrosine--tRNA ligase SYY-like C-terminal" evidence="10">
    <location>
        <begin position="339"/>
        <end position="422"/>
    </location>
</feature>
<evidence type="ECO:0000256" key="9">
    <source>
        <dbReference type="PROSITE-ProRule" id="PRU00182"/>
    </source>
</evidence>
<dbReference type="InterPro" id="IPR002307">
    <property type="entry name" value="Tyr-tRNA-ligase"/>
</dbReference>
<dbReference type="InterPro" id="IPR002305">
    <property type="entry name" value="aa-tRNA-synth_Ic"/>
</dbReference>
<dbReference type="PRINTS" id="PR01040">
    <property type="entry name" value="TRNASYNTHTYR"/>
</dbReference>
<feature type="short sequence motif" description="'HIGH' region" evidence="8">
    <location>
        <begin position="37"/>
        <end position="46"/>
    </location>
</feature>
<evidence type="ECO:0000256" key="6">
    <source>
        <dbReference type="ARBA" id="ARBA00023146"/>
    </source>
</evidence>
<comment type="similarity">
    <text evidence="8">Belongs to the class-I aminoacyl-tRNA synthetase family. TyrS type 1 subfamily.</text>
</comment>
<dbReference type="SUPFAM" id="SSF55174">
    <property type="entry name" value="Alpha-L RNA-binding motif"/>
    <property type="match status" value="1"/>
</dbReference>
<dbReference type="Proteomes" id="UP001501410">
    <property type="component" value="Unassembled WGS sequence"/>
</dbReference>
<dbReference type="Gene3D" id="3.40.50.620">
    <property type="entry name" value="HUPs"/>
    <property type="match status" value="1"/>
</dbReference>
<protein>
    <recommendedName>
        <fullName evidence="8">Tyrosine--tRNA ligase</fullName>
        <ecNumber evidence="8">6.1.1.1</ecNumber>
    </recommendedName>
    <alternativeName>
        <fullName evidence="8">Tyrosyl-tRNA synthetase</fullName>
        <shortName evidence="8">TyrRS</shortName>
    </alternativeName>
</protein>
<dbReference type="PANTHER" id="PTHR11766:SF0">
    <property type="entry name" value="TYROSINE--TRNA LIGASE, MITOCHONDRIAL"/>
    <property type="match status" value="1"/>
</dbReference>
<reference evidence="12" key="1">
    <citation type="journal article" date="2019" name="Int. J. Syst. Evol. Microbiol.">
        <title>The Global Catalogue of Microorganisms (GCM) 10K type strain sequencing project: providing services to taxonomists for standard genome sequencing and annotation.</title>
        <authorList>
            <consortium name="The Broad Institute Genomics Platform"/>
            <consortium name="The Broad Institute Genome Sequencing Center for Infectious Disease"/>
            <person name="Wu L."/>
            <person name="Ma J."/>
        </authorList>
    </citation>
    <scope>NUCLEOTIDE SEQUENCE [LARGE SCALE GENOMIC DNA]</scope>
    <source>
        <strain evidence="12">JCM 31921</strain>
    </source>
</reference>
<keyword evidence="8" id="KW-0963">Cytoplasm</keyword>
<keyword evidence="5 8" id="KW-0648">Protein biosynthesis</keyword>
<dbReference type="InterPro" id="IPR024088">
    <property type="entry name" value="Tyr-tRNA-ligase_bac-type"/>
</dbReference>
<keyword evidence="6 8" id="KW-0030">Aminoacyl-tRNA synthetase</keyword>
<dbReference type="Gene3D" id="3.10.290.10">
    <property type="entry name" value="RNA-binding S4 domain"/>
    <property type="match status" value="1"/>
</dbReference>
<dbReference type="SUPFAM" id="SSF52374">
    <property type="entry name" value="Nucleotidylyl transferase"/>
    <property type="match status" value="1"/>
</dbReference>
<dbReference type="CDD" id="cd00805">
    <property type="entry name" value="TyrRS_core"/>
    <property type="match status" value="1"/>
</dbReference>
<dbReference type="RefSeq" id="WP_344821607.1">
    <property type="nucleotide sequence ID" value="NZ_BAABEZ010000001.1"/>
</dbReference>
<evidence type="ECO:0000313" key="12">
    <source>
        <dbReference type="Proteomes" id="UP001501410"/>
    </source>
</evidence>
<dbReference type="PANTHER" id="PTHR11766">
    <property type="entry name" value="TYROSYL-TRNA SYNTHETASE"/>
    <property type="match status" value="1"/>
</dbReference>
<gene>
    <name evidence="8 11" type="primary">tyrS</name>
    <name evidence="11" type="ORF">GCM10023092_01090</name>
</gene>
<dbReference type="InterPro" id="IPR014729">
    <property type="entry name" value="Rossmann-like_a/b/a_fold"/>
</dbReference>
<dbReference type="HAMAP" id="MF_02006">
    <property type="entry name" value="Tyr_tRNA_synth_type1"/>
    <property type="match status" value="1"/>
</dbReference>
<dbReference type="Pfam" id="PF22421">
    <property type="entry name" value="SYY_C-terminal"/>
    <property type="match status" value="1"/>
</dbReference>
<dbReference type="GO" id="GO:0016874">
    <property type="term" value="F:ligase activity"/>
    <property type="evidence" value="ECO:0007669"/>
    <property type="project" value="UniProtKB-KW"/>
</dbReference>
<dbReference type="Pfam" id="PF00579">
    <property type="entry name" value="tRNA-synt_1b"/>
    <property type="match status" value="1"/>
</dbReference>
<evidence type="ECO:0000256" key="3">
    <source>
        <dbReference type="ARBA" id="ARBA00022840"/>
    </source>
</evidence>
<dbReference type="NCBIfam" id="TIGR00234">
    <property type="entry name" value="tyrS"/>
    <property type="match status" value="1"/>
</dbReference>
<comment type="subcellular location">
    <subcellularLocation>
        <location evidence="8">Cytoplasm</location>
    </subcellularLocation>
</comment>
<evidence type="ECO:0000256" key="8">
    <source>
        <dbReference type="HAMAP-Rule" id="MF_02006"/>
    </source>
</evidence>
<dbReference type="PROSITE" id="PS50889">
    <property type="entry name" value="S4"/>
    <property type="match status" value="1"/>
</dbReference>
<name>A0ABP8MG03_9BACT</name>